<dbReference type="SMART" id="SM01012">
    <property type="entry name" value="ANTAR"/>
    <property type="match status" value="1"/>
</dbReference>
<dbReference type="SUPFAM" id="SSF52172">
    <property type="entry name" value="CheY-like"/>
    <property type="match status" value="1"/>
</dbReference>
<comment type="caution">
    <text evidence="7">The sequence shown here is derived from an EMBL/GenBank/DDBJ whole genome shotgun (WGS) entry which is preliminary data.</text>
</comment>
<organism evidence="7 8">
    <name type="scientific">Terrabacter ginsenosidimutans</name>
    <dbReference type="NCBI Taxonomy" id="490575"/>
    <lineage>
        <taxon>Bacteria</taxon>
        <taxon>Bacillati</taxon>
        <taxon>Actinomycetota</taxon>
        <taxon>Actinomycetes</taxon>
        <taxon>Micrococcales</taxon>
        <taxon>Intrasporangiaceae</taxon>
        <taxon>Terrabacter</taxon>
    </lineage>
</organism>
<reference evidence="8" key="1">
    <citation type="journal article" date="2019" name="Int. J. Syst. Evol. Microbiol.">
        <title>The Global Catalogue of Microorganisms (GCM) 10K type strain sequencing project: providing services to taxonomists for standard genome sequencing and annotation.</title>
        <authorList>
            <consortium name="The Broad Institute Genomics Platform"/>
            <consortium name="The Broad Institute Genome Sequencing Center for Infectious Disease"/>
            <person name="Wu L."/>
            <person name="Ma J."/>
        </authorList>
    </citation>
    <scope>NUCLEOTIDE SEQUENCE [LARGE SCALE GENOMIC DNA]</scope>
    <source>
        <strain evidence="8">JCM 17125</strain>
    </source>
</reference>
<dbReference type="PIRSF" id="PIRSF036625">
    <property type="entry name" value="GAF_ANTAR"/>
    <property type="match status" value="1"/>
</dbReference>
<dbReference type="Gene3D" id="3.30.450.40">
    <property type="match status" value="1"/>
</dbReference>
<dbReference type="RefSeq" id="WP_344941226.1">
    <property type="nucleotide sequence ID" value="NZ_BAABDC010000001.1"/>
</dbReference>
<keyword evidence="3" id="KW-0805">Transcription regulation</keyword>
<evidence type="ECO:0000256" key="1">
    <source>
        <dbReference type="ARBA" id="ARBA00022679"/>
    </source>
</evidence>
<evidence type="ECO:0000256" key="5">
    <source>
        <dbReference type="SAM" id="MobiDB-lite"/>
    </source>
</evidence>
<evidence type="ECO:0000313" key="8">
    <source>
        <dbReference type="Proteomes" id="UP001501468"/>
    </source>
</evidence>
<feature type="region of interest" description="Disordered" evidence="5">
    <location>
        <begin position="1"/>
        <end position="26"/>
    </location>
</feature>
<dbReference type="Proteomes" id="UP001501468">
    <property type="component" value="Unassembled WGS sequence"/>
</dbReference>
<sequence length="248" mass="26766">MGLQDDEDGRGEPSSADTGSALGDDQLAQQLSEFARRAQGEDDRGLMLDEIVRGAVQLIPGVDEASISVTIGRRDVSSQHPSGDLPAKVDAVQTETGQGPCIDAAYEDETVRVPDMANEGRWPKFAARASALGAASMLSIQLWVEHDNLGALNLYSYTPDSFTDESEHVGLLFASHAAVAFAGADKVHHLNIALARRDLIGQAKGILMERFKVTADQAFGILVRISQDHNRKLFEVAEELTQTGLLKR</sequence>
<keyword evidence="4" id="KW-0804">Transcription</keyword>
<evidence type="ECO:0000256" key="3">
    <source>
        <dbReference type="ARBA" id="ARBA00023015"/>
    </source>
</evidence>
<dbReference type="InterPro" id="IPR011006">
    <property type="entry name" value="CheY-like_superfamily"/>
</dbReference>
<keyword evidence="2" id="KW-0418">Kinase</keyword>
<dbReference type="Pfam" id="PF13185">
    <property type="entry name" value="GAF_2"/>
    <property type="match status" value="1"/>
</dbReference>
<protein>
    <submittedName>
        <fullName evidence="7">GAF and ANTAR domain-containing protein</fullName>
    </submittedName>
</protein>
<dbReference type="SUPFAM" id="SSF55781">
    <property type="entry name" value="GAF domain-like"/>
    <property type="match status" value="1"/>
</dbReference>
<name>A0ABP7CQU1_9MICO</name>
<dbReference type="InterPro" id="IPR005561">
    <property type="entry name" value="ANTAR"/>
</dbReference>
<feature type="domain" description="ANTAR" evidence="6">
    <location>
        <begin position="180"/>
        <end position="241"/>
    </location>
</feature>
<dbReference type="PROSITE" id="PS50921">
    <property type="entry name" value="ANTAR"/>
    <property type="match status" value="1"/>
</dbReference>
<proteinExistence type="predicted"/>
<dbReference type="EMBL" id="BAABDC010000001">
    <property type="protein sequence ID" value="GAA3692413.1"/>
    <property type="molecule type" value="Genomic_DNA"/>
</dbReference>
<dbReference type="InterPro" id="IPR012074">
    <property type="entry name" value="GAF_ANTAR"/>
</dbReference>
<dbReference type="Pfam" id="PF03861">
    <property type="entry name" value="ANTAR"/>
    <property type="match status" value="1"/>
</dbReference>
<dbReference type="Gene3D" id="1.10.10.10">
    <property type="entry name" value="Winged helix-like DNA-binding domain superfamily/Winged helix DNA-binding domain"/>
    <property type="match status" value="1"/>
</dbReference>
<keyword evidence="1" id="KW-0808">Transferase</keyword>
<evidence type="ECO:0000256" key="2">
    <source>
        <dbReference type="ARBA" id="ARBA00022777"/>
    </source>
</evidence>
<accession>A0ABP7CQU1</accession>
<dbReference type="InterPro" id="IPR029016">
    <property type="entry name" value="GAF-like_dom_sf"/>
</dbReference>
<dbReference type="InterPro" id="IPR036388">
    <property type="entry name" value="WH-like_DNA-bd_sf"/>
</dbReference>
<evidence type="ECO:0000259" key="6">
    <source>
        <dbReference type="PROSITE" id="PS50921"/>
    </source>
</evidence>
<gene>
    <name evidence="7" type="ORF">GCM10022399_05730</name>
</gene>
<evidence type="ECO:0000256" key="4">
    <source>
        <dbReference type="ARBA" id="ARBA00023163"/>
    </source>
</evidence>
<dbReference type="InterPro" id="IPR003018">
    <property type="entry name" value="GAF"/>
</dbReference>
<keyword evidence="8" id="KW-1185">Reference proteome</keyword>
<evidence type="ECO:0000313" key="7">
    <source>
        <dbReference type="EMBL" id="GAA3692413.1"/>
    </source>
</evidence>